<dbReference type="PIRSF" id="PIRSF036704">
    <property type="entry name" value="UCP036704"/>
    <property type="match status" value="1"/>
</dbReference>
<dbReference type="eggNOG" id="ENOG50330QR">
    <property type="taxonomic scope" value="Bacteria"/>
</dbReference>
<protein>
    <recommendedName>
        <fullName evidence="4">Twin-arginine translocation pathway signal protein</fullName>
    </recommendedName>
</protein>
<dbReference type="Proteomes" id="UP000023430">
    <property type="component" value="Unassembled WGS sequence"/>
</dbReference>
<feature type="chain" id="PRO_5004977685" description="Twin-arginine translocation pathway signal protein" evidence="1">
    <location>
        <begin position="37"/>
        <end position="64"/>
    </location>
</feature>
<evidence type="ECO:0008006" key="4">
    <source>
        <dbReference type="Google" id="ProtNLM"/>
    </source>
</evidence>
<dbReference type="InterPro" id="IPR006311">
    <property type="entry name" value="TAT_signal"/>
</dbReference>
<dbReference type="PROSITE" id="PS51318">
    <property type="entry name" value="TAT"/>
    <property type="match status" value="1"/>
</dbReference>
<evidence type="ECO:0000313" key="2">
    <source>
        <dbReference type="EMBL" id="ETX30307.1"/>
    </source>
</evidence>
<dbReference type="RefSeq" id="WP_043766725.1">
    <property type="nucleotide sequence ID" value="NZ_JAME01000004.1"/>
</dbReference>
<dbReference type="EMBL" id="JAME01000004">
    <property type="protein sequence ID" value="ETX30307.1"/>
    <property type="molecule type" value="Genomic_DNA"/>
</dbReference>
<sequence length="64" mass="6517">MAETDRPGDASRRNFLKFVGVAAPAAAAAATGTAAAADVDQPEAEGNGLRDTAHVRAYIASARF</sequence>
<accession>X7FBM2</accession>
<evidence type="ECO:0000256" key="1">
    <source>
        <dbReference type="SAM" id="SignalP"/>
    </source>
</evidence>
<dbReference type="STRING" id="1449351.RISW2_15845"/>
<feature type="signal peptide" evidence="1">
    <location>
        <begin position="1"/>
        <end position="36"/>
    </location>
</feature>
<dbReference type="InterPro" id="IPR014177">
    <property type="entry name" value="Formate_DH_TAT-contain"/>
</dbReference>
<keyword evidence="3" id="KW-1185">Reference proteome</keyword>
<name>X7FBM2_9RHOB</name>
<keyword evidence="1" id="KW-0732">Signal</keyword>
<dbReference type="NCBIfam" id="TIGR02811">
    <property type="entry name" value="formate_TAT"/>
    <property type="match status" value="1"/>
</dbReference>
<proteinExistence type="predicted"/>
<comment type="caution">
    <text evidence="2">The sequence shown here is derived from an EMBL/GenBank/DDBJ whole genome shotgun (WGS) entry which is preliminary data.</text>
</comment>
<evidence type="ECO:0000313" key="3">
    <source>
        <dbReference type="Proteomes" id="UP000023430"/>
    </source>
</evidence>
<gene>
    <name evidence="2" type="ORF">RISW2_15845</name>
</gene>
<dbReference type="AlphaFoldDB" id="X7FBM2"/>
<organism evidence="2 3">
    <name type="scientific">Roseivivax isoporae LMG 25204</name>
    <dbReference type="NCBI Taxonomy" id="1449351"/>
    <lineage>
        <taxon>Bacteria</taxon>
        <taxon>Pseudomonadati</taxon>
        <taxon>Pseudomonadota</taxon>
        <taxon>Alphaproteobacteria</taxon>
        <taxon>Rhodobacterales</taxon>
        <taxon>Roseobacteraceae</taxon>
        <taxon>Roseivivax</taxon>
    </lineage>
</organism>
<reference evidence="2 3" key="1">
    <citation type="submission" date="2014-01" db="EMBL/GenBank/DDBJ databases">
        <title>Roseivivax isoporae LMG 25204 Genome Sequencing.</title>
        <authorList>
            <person name="Lai Q."/>
            <person name="Li G."/>
            <person name="Shao Z."/>
        </authorList>
    </citation>
    <scope>NUCLEOTIDE SEQUENCE [LARGE SCALE GENOMIC DNA]</scope>
    <source>
        <strain evidence="2 3">LMG 25204</strain>
    </source>
</reference>